<feature type="coiled-coil region" evidence="1">
    <location>
        <begin position="119"/>
        <end position="146"/>
    </location>
</feature>
<dbReference type="WBParaSite" id="jg9855">
    <property type="protein sequence ID" value="jg9855"/>
    <property type="gene ID" value="jg9855"/>
</dbReference>
<feature type="region of interest" description="Disordered" evidence="2">
    <location>
        <begin position="159"/>
        <end position="180"/>
    </location>
</feature>
<reference evidence="5" key="1">
    <citation type="submission" date="2022-11" db="UniProtKB">
        <authorList>
            <consortium name="WormBaseParasite"/>
        </authorList>
    </citation>
    <scope>IDENTIFICATION</scope>
</reference>
<feature type="domain" description="HTH myb-type" evidence="3">
    <location>
        <begin position="1"/>
        <end position="21"/>
    </location>
</feature>
<evidence type="ECO:0000313" key="4">
    <source>
        <dbReference type="Proteomes" id="UP000887574"/>
    </source>
</evidence>
<organism evidence="4 5">
    <name type="scientific">Ditylenchus dipsaci</name>
    <dbReference type="NCBI Taxonomy" id="166011"/>
    <lineage>
        <taxon>Eukaryota</taxon>
        <taxon>Metazoa</taxon>
        <taxon>Ecdysozoa</taxon>
        <taxon>Nematoda</taxon>
        <taxon>Chromadorea</taxon>
        <taxon>Rhabditida</taxon>
        <taxon>Tylenchina</taxon>
        <taxon>Tylenchomorpha</taxon>
        <taxon>Sphaerularioidea</taxon>
        <taxon>Anguinidae</taxon>
        <taxon>Anguininae</taxon>
        <taxon>Ditylenchus</taxon>
    </lineage>
</organism>
<dbReference type="Proteomes" id="UP000887574">
    <property type="component" value="Unplaced"/>
</dbReference>
<evidence type="ECO:0000256" key="1">
    <source>
        <dbReference type="SAM" id="Coils"/>
    </source>
</evidence>
<evidence type="ECO:0000259" key="3">
    <source>
        <dbReference type="PROSITE" id="PS51294"/>
    </source>
</evidence>
<dbReference type="AlphaFoldDB" id="A0A915EW36"/>
<evidence type="ECO:0000313" key="5">
    <source>
        <dbReference type="WBParaSite" id="jg9855"/>
    </source>
</evidence>
<accession>A0A915EW36</accession>
<proteinExistence type="predicted"/>
<sequence length="180" mass="20300">MVTHSDEQCRTKWKNLKKDAKQYNSRREVDQFRTSGGGVSEVPENEIFELVMAVVKTYEREAIAGVENTGELAGGLYESSFVSRNHGSSRAINRGRQRRTSGSSTSTAQSSLLEAQLGNEKRKEKILEAKLKAEEYRATAEKQRAQYYTEKLRTKYMAENLDVSAGESDDNEEDNSSDDE</sequence>
<evidence type="ECO:0000256" key="2">
    <source>
        <dbReference type="SAM" id="MobiDB-lite"/>
    </source>
</evidence>
<feature type="compositionally biased region" description="Low complexity" evidence="2">
    <location>
        <begin position="100"/>
        <end position="111"/>
    </location>
</feature>
<keyword evidence="4" id="KW-1185">Reference proteome</keyword>
<name>A0A915EW36_9BILA</name>
<feature type="compositionally biased region" description="Acidic residues" evidence="2">
    <location>
        <begin position="167"/>
        <end position="180"/>
    </location>
</feature>
<protein>
    <submittedName>
        <fullName evidence="5">HTH myb-type domain-containing protein</fullName>
    </submittedName>
</protein>
<keyword evidence="1" id="KW-0175">Coiled coil</keyword>
<dbReference type="PROSITE" id="PS51294">
    <property type="entry name" value="HTH_MYB"/>
    <property type="match status" value="1"/>
</dbReference>
<dbReference type="InterPro" id="IPR017930">
    <property type="entry name" value="Myb_dom"/>
</dbReference>
<feature type="region of interest" description="Disordered" evidence="2">
    <location>
        <begin position="83"/>
        <end position="119"/>
    </location>
</feature>